<dbReference type="SUPFAM" id="SSF49772">
    <property type="entry name" value="Ecotin, trypsin inhibitor"/>
    <property type="match status" value="1"/>
</dbReference>
<comment type="caution">
    <text evidence="2">The sequence shown here is derived from an EMBL/GenBank/DDBJ whole genome shotgun (WGS) entry which is preliminary data.</text>
</comment>
<dbReference type="STRING" id="824.CGRAC_0936"/>
<dbReference type="EMBL" id="ACYG01000027">
    <property type="protein sequence ID" value="EEV16923.1"/>
    <property type="molecule type" value="Genomic_DNA"/>
</dbReference>
<dbReference type="AlphaFoldDB" id="C8PJ18"/>
<dbReference type="RefSeq" id="WP_005871804.1">
    <property type="nucleotide sequence ID" value="NZ_ACYG01000027.1"/>
</dbReference>
<evidence type="ECO:0008006" key="4">
    <source>
        <dbReference type="Google" id="ProtNLM"/>
    </source>
</evidence>
<dbReference type="Proteomes" id="UP000005709">
    <property type="component" value="Unassembled WGS sequence"/>
</dbReference>
<dbReference type="Gene3D" id="2.60.40.550">
    <property type="entry name" value="Ecotin"/>
    <property type="match status" value="1"/>
</dbReference>
<gene>
    <name evidence="2" type="ORF">CAMGR0001_1217</name>
</gene>
<evidence type="ECO:0000313" key="3">
    <source>
        <dbReference type="Proteomes" id="UP000005709"/>
    </source>
</evidence>
<comment type="similarity">
    <text evidence="1">Belongs to the protease inhibitor I11 (ecotin) family.</text>
</comment>
<keyword evidence="3" id="KW-1185">Reference proteome</keyword>
<evidence type="ECO:0000313" key="2">
    <source>
        <dbReference type="EMBL" id="EEV16923.1"/>
    </source>
</evidence>
<dbReference type="eggNOG" id="ENOG5032HVG">
    <property type="taxonomic scope" value="Bacteria"/>
</dbReference>
<evidence type="ECO:0000256" key="1">
    <source>
        <dbReference type="ARBA" id="ARBA00010558"/>
    </source>
</evidence>
<dbReference type="Pfam" id="PF03974">
    <property type="entry name" value="Ecotin"/>
    <property type="match status" value="1"/>
</dbReference>
<name>C8PJ18_9BACT</name>
<dbReference type="OrthoDB" id="997196at2"/>
<dbReference type="InterPro" id="IPR036198">
    <property type="entry name" value="Ecotin_sf"/>
</dbReference>
<protein>
    <recommendedName>
        <fullName evidence="4">Ecotin</fullName>
    </recommendedName>
</protein>
<reference evidence="2 3" key="1">
    <citation type="submission" date="2009-07" db="EMBL/GenBank/DDBJ databases">
        <authorList>
            <person name="Madupu R."/>
            <person name="Sebastian Y."/>
            <person name="Durkin A.S."/>
            <person name="Torralba M."/>
            <person name="Methe B."/>
            <person name="Sutton G.G."/>
            <person name="Strausberg R.L."/>
            <person name="Nelson K.E."/>
        </authorList>
    </citation>
    <scope>NUCLEOTIDE SEQUENCE [LARGE SCALE GENOMIC DNA]</scope>
    <source>
        <strain evidence="2 3">RM3268</strain>
    </source>
</reference>
<sequence>MRKSVFFFLLPLFLFGGEAQKQLNVFQLTPSKMPPQQFKVEAIFSKEIKADCNDAYLIGGKIEQKEGSDGLYYEFSGGDELAQTLMLCDGKKQKRRIYYELTHPFAYDGGEIRILAPKDVKVELKIYELVESKEPKIRKMK</sequence>
<accession>C8PJ18</accession>
<organism evidence="2 3">
    <name type="scientific">Campylobacter gracilis RM3268</name>
    <dbReference type="NCBI Taxonomy" id="553220"/>
    <lineage>
        <taxon>Bacteria</taxon>
        <taxon>Pseudomonadati</taxon>
        <taxon>Campylobacterota</taxon>
        <taxon>Epsilonproteobacteria</taxon>
        <taxon>Campylobacterales</taxon>
        <taxon>Campylobacteraceae</taxon>
        <taxon>Campylobacter</taxon>
    </lineage>
</organism>
<dbReference type="GO" id="GO:0004867">
    <property type="term" value="F:serine-type endopeptidase inhibitor activity"/>
    <property type="evidence" value="ECO:0007669"/>
    <property type="project" value="InterPro"/>
</dbReference>
<proteinExistence type="inferred from homology"/>
<dbReference type="InterPro" id="IPR005658">
    <property type="entry name" value="Prot_inh_ecotin"/>
</dbReference>